<dbReference type="PROSITE" id="PS51677">
    <property type="entry name" value="NODB"/>
    <property type="match status" value="1"/>
</dbReference>
<evidence type="ECO:0000256" key="1">
    <source>
        <dbReference type="SAM" id="Phobius"/>
    </source>
</evidence>
<sequence>MQDKDSEALRNQRRRRKRIARMKHTIIAIIAGWIILSMILIIFLLVRTRSMERKLDELWQMQRVMNQQVPDTEALPQEETGGMDTETVAVTASASGIDETDNLAQDGDVHKVYLTFDDGPSENTDAILDVLSEYDVKATFFVVGKEDEASVAIYQRIVDEGHTLGMHSYSNKYSLIYQSEDAFEADFHQLQDYLYEVTGEKSRYYRFPGGSSNQISNVPMSSLIRFLNSEDVVYYDWNVSAGDAANAAYTPEELVENVVSDVSKYKTSVVLLHDSEDKSTTVEAVEPLIEALQDMDAEILPIDEDTQVIQYVKADSAR</sequence>
<proteinExistence type="predicted"/>
<evidence type="ECO:0000259" key="2">
    <source>
        <dbReference type="PROSITE" id="PS51677"/>
    </source>
</evidence>
<keyword evidence="1" id="KW-0472">Membrane</keyword>
<dbReference type="Proteomes" id="UP000266172">
    <property type="component" value="Unassembled WGS sequence"/>
</dbReference>
<dbReference type="PANTHER" id="PTHR10587:SF125">
    <property type="entry name" value="POLYSACCHARIDE DEACETYLASE YHEN-RELATED"/>
    <property type="match status" value="1"/>
</dbReference>
<dbReference type="Pfam" id="PF01522">
    <property type="entry name" value="Polysacc_deac_1"/>
    <property type="match status" value="1"/>
</dbReference>
<reference evidence="3 4" key="1">
    <citation type="submission" date="2018-08" db="EMBL/GenBank/DDBJ databases">
        <title>A genome reference for cultivated species of the human gut microbiota.</title>
        <authorList>
            <person name="Zou Y."/>
            <person name="Xue W."/>
            <person name="Luo G."/>
        </authorList>
    </citation>
    <scope>NUCLEOTIDE SEQUENCE [LARGE SCALE GENOMIC DNA]</scope>
    <source>
        <strain evidence="3 4">AF22-12AC</strain>
    </source>
</reference>
<dbReference type="InterPro" id="IPR050248">
    <property type="entry name" value="Polysacc_deacetylase_ArnD"/>
</dbReference>
<dbReference type="AlphaFoldDB" id="A0A395VEW4"/>
<keyword evidence="1" id="KW-0812">Transmembrane</keyword>
<feature type="domain" description="NodB homology" evidence="2">
    <location>
        <begin position="110"/>
        <end position="300"/>
    </location>
</feature>
<keyword evidence="1" id="KW-1133">Transmembrane helix</keyword>
<dbReference type="CDD" id="cd10944">
    <property type="entry name" value="CE4_SmPgdA_like"/>
    <property type="match status" value="1"/>
</dbReference>
<protein>
    <submittedName>
        <fullName evidence="3">Polysaccharide deacetylase</fullName>
    </submittedName>
</protein>
<evidence type="ECO:0000313" key="4">
    <source>
        <dbReference type="Proteomes" id="UP000266172"/>
    </source>
</evidence>
<dbReference type="EMBL" id="QRVL01000001">
    <property type="protein sequence ID" value="RGS42215.1"/>
    <property type="molecule type" value="Genomic_DNA"/>
</dbReference>
<accession>A0A395VEW4</accession>
<dbReference type="SUPFAM" id="SSF88713">
    <property type="entry name" value="Glycoside hydrolase/deacetylase"/>
    <property type="match status" value="1"/>
</dbReference>
<dbReference type="PANTHER" id="PTHR10587">
    <property type="entry name" value="GLYCOSYL TRANSFERASE-RELATED"/>
    <property type="match status" value="1"/>
</dbReference>
<comment type="caution">
    <text evidence="3">The sequence shown here is derived from an EMBL/GenBank/DDBJ whole genome shotgun (WGS) entry which is preliminary data.</text>
</comment>
<name>A0A395VEW4_9FIRM</name>
<dbReference type="Gene3D" id="3.20.20.370">
    <property type="entry name" value="Glycoside hydrolase/deacetylase"/>
    <property type="match status" value="1"/>
</dbReference>
<feature type="transmembrane region" description="Helical" evidence="1">
    <location>
        <begin position="25"/>
        <end position="46"/>
    </location>
</feature>
<evidence type="ECO:0000313" key="3">
    <source>
        <dbReference type="EMBL" id="RGS42215.1"/>
    </source>
</evidence>
<dbReference type="InterPro" id="IPR002509">
    <property type="entry name" value="NODB_dom"/>
</dbReference>
<dbReference type="GO" id="GO:0005975">
    <property type="term" value="P:carbohydrate metabolic process"/>
    <property type="evidence" value="ECO:0007669"/>
    <property type="project" value="InterPro"/>
</dbReference>
<dbReference type="GO" id="GO:0016810">
    <property type="term" value="F:hydrolase activity, acting on carbon-nitrogen (but not peptide) bonds"/>
    <property type="evidence" value="ECO:0007669"/>
    <property type="project" value="InterPro"/>
</dbReference>
<dbReference type="InterPro" id="IPR011330">
    <property type="entry name" value="Glyco_hydro/deAcase_b/a-brl"/>
</dbReference>
<gene>
    <name evidence="3" type="ORF">DWX93_02455</name>
</gene>
<organism evidence="3 4">
    <name type="scientific">Roseburia hominis</name>
    <dbReference type="NCBI Taxonomy" id="301301"/>
    <lineage>
        <taxon>Bacteria</taxon>
        <taxon>Bacillati</taxon>
        <taxon>Bacillota</taxon>
        <taxon>Clostridia</taxon>
        <taxon>Lachnospirales</taxon>
        <taxon>Lachnospiraceae</taxon>
        <taxon>Roseburia</taxon>
    </lineage>
</organism>